<evidence type="ECO:0000313" key="2">
    <source>
        <dbReference type="Proteomes" id="UP000828390"/>
    </source>
</evidence>
<dbReference type="EMBL" id="JAIWYP010000002">
    <property type="protein sequence ID" value="KAH3862521.1"/>
    <property type="molecule type" value="Genomic_DNA"/>
</dbReference>
<proteinExistence type="predicted"/>
<dbReference type="Proteomes" id="UP000828390">
    <property type="component" value="Unassembled WGS sequence"/>
</dbReference>
<protein>
    <submittedName>
        <fullName evidence="1">Uncharacterized protein</fullName>
    </submittedName>
</protein>
<keyword evidence="2" id="KW-1185">Reference proteome</keyword>
<reference evidence="1" key="2">
    <citation type="submission" date="2020-11" db="EMBL/GenBank/DDBJ databases">
        <authorList>
            <person name="McCartney M.A."/>
            <person name="Auch B."/>
            <person name="Kono T."/>
            <person name="Mallez S."/>
            <person name="Becker A."/>
            <person name="Gohl D.M."/>
            <person name="Silverstein K.A.T."/>
            <person name="Koren S."/>
            <person name="Bechman K.B."/>
            <person name="Herman A."/>
            <person name="Abrahante J.E."/>
            <person name="Garbe J."/>
        </authorList>
    </citation>
    <scope>NUCLEOTIDE SEQUENCE</scope>
    <source>
        <strain evidence="1">Duluth1</strain>
        <tissue evidence="1">Whole animal</tissue>
    </source>
</reference>
<organism evidence="1 2">
    <name type="scientific">Dreissena polymorpha</name>
    <name type="common">Zebra mussel</name>
    <name type="synonym">Mytilus polymorpha</name>
    <dbReference type="NCBI Taxonomy" id="45954"/>
    <lineage>
        <taxon>Eukaryota</taxon>
        <taxon>Metazoa</taxon>
        <taxon>Spiralia</taxon>
        <taxon>Lophotrochozoa</taxon>
        <taxon>Mollusca</taxon>
        <taxon>Bivalvia</taxon>
        <taxon>Autobranchia</taxon>
        <taxon>Heteroconchia</taxon>
        <taxon>Euheterodonta</taxon>
        <taxon>Imparidentia</taxon>
        <taxon>Neoheterodontei</taxon>
        <taxon>Myida</taxon>
        <taxon>Dreissenoidea</taxon>
        <taxon>Dreissenidae</taxon>
        <taxon>Dreissena</taxon>
    </lineage>
</organism>
<reference evidence="1" key="1">
    <citation type="journal article" date="2019" name="bioRxiv">
        <title>The Genome of the Zebra Mussel, Dreissena polymorpha: A Resource for Invasive Species Research.</title>
        <authorList>
            <person name="McCartney M.A."/>
            <person name="Auch B."/>
            <person name="Kono T."/>
            <person name="Mallez S."/>
            <person name="Zhang Y."/>
            <person name="Obille A."/>
            <person name="Becker A."/>
            <person name="Abrahante J.E."/>
            <person name="Garbe J."/>
            <person name="Badalamenti J.P."/>
            <person name="Herman A."/>
            <person name="Mangelson H."/>
            <person name="Liachko I."/>
            <person name="Sullivan S."/>
            <person name="Sone E.D."/>
            <person name="Koren S."/>
            <person name="Silverstein K.A.T."/>
            <person name="Beckman K.B."/>
            <person name="Gohl D.M."/>
        </authorList>
    </citation>
    <scope>NUCLEOTIDE SEQUENCE</scope>
    <source>
        <strain evidence="1">Duluth1</strain>
        <tissue evidence="1">Whole animal</tissue>
    </source>
</reference>
<evidence type="ECO:0000313" key="1">
    <source>
        <dbReference type="EMBL" id="KAH3862521.1"/>
    </source>
</evidence>
<name>A0A9D4LR69_DREPO</name>
<dbReference type="AlphaFoldDB" id="A0A9D4LR69"/>
<comment type="caution">
    <text evidence="1">The sequence shown here is derived from an EMBL/GenBank/DDBJ whole genome shotgun (WGS) entry which is preliminary data.</text>
</comment>
<gene>
    <name evidence="1" type="ORF">DPMN_025488</name>
</gene>
<accession>A0A9D4LR69</accession>
<sequence length="73" mass="7962">MEGGDPGVSTASILDYLAFAQFKVGLCKEPGRVSIIIQVCLLTYIYHAYSPRGVNFPDYSGNPDLSRPGLILR</sequence>